<evidence type="ECO:0000313" key="12">
    <source>
        <dbReference type="Proteomes" id="UP000318437"/>
    </source>
</evidence>
<dbReference type="PANTHER" id="PTHR42829:SF1">
    <property type="entry name" value="INORGANIC CARBON TRANSPORTER SUBUNIT DABB-RELATED"/>
    <property type="match status" value="1"/>
</dbReference>
<dbReference type="InterPro" id="IPR046396">
    <property type="entry name" value="Transporter_DabB"/>
</dbReference>
<evidence type="ECO:0000259" key="9">
    <source>
        <dbReference type="Pfam" id="PF00361"/>
    </source>
</evidence>
<evidence type="ECO:0000256" key="5">
    <source>
        <dbReference type="ARBA" id="ARBA00022989"/>
    </source>
</evidence>
<evidence type="ECO:0000256" key="1">
    <source>
        <dbReference type="ARBA" id="ARBA00004127"/>
    </source>
</evidence>
<evidence type="ECO:0000256" key="8">
    <source>
        <dbReference type="RuleBase" id="RU000320"/>
    </source>
</evidence>
<sequence>MIPTYALLIFAPLSLLLLSGLVPSQFANQQVARFRQIVLLLAGLLFLSAVASTAWWAIQGSWSWTLIDGGGGKHFMLSLHFDGISALMYLMVSFIGLVVCQYSVRYLDGEVNQGSYFRWFALTLGAVSMMVVSGNLLLFVVAWVLTSTGLHHLLLHYPERAAAQRAAWTKFAISRLGDVFLISALYLVFATFGTFELSEIFSVLRAPSAVSEESSTALVAIAWLLCLGAVTKSAQFPFHTWLPQTMETPTPVSALMHAGIVNAGGYLVIRMSPLISHSSSAMSTLAVIGATTACLGSIVMLTQPSVKRALAFSTIAQMGFMMLQCGLGAFSAAMLHILAHSLYKAHAFLSSGSVLQQSQATRGVNQKVPGLIWGVVLLVIATLTTVGSLAAITMAIGLNITEKPGGPVLALILCLALTTWGWRVLSARSLRTTGIAILGIAGLSMFYVLSYLAVDKMIASSLPEVLTPGPWSFVGPTIAAGFCLLFGVHWLLVSGRGQVWFAPLYVHASNGFYLDTLTRRLATTRTNNL</sequence>
<dbReference type="AlphaFoldDB" id="A0A5C6D420"/>
<feature type="transmembrane region" description="Helical" evidence="7">
    <location>
        <begin position="250"/>
        <end position="269"/>
    </location>
</feature>
<feature type="transmembrane region" description="Helical" evidence="7">
    <location>
        <begin position="38"/>
        <end position="58"/>
    </location>
</feature>
<feature type="transmembrane region" description="Helical" evidence="7">
    <location>
        <begin position="216"/>
        <end position="238"/>
    </location>
</feature>
<feature type="transmembrane region" description="Helical" evidence="7">
    <location>
        <begin position="371"/>
        <end position="398"/>
    </location>
</feature>
<dbReference type="Pfam" id="PF00361">
    <property type="entry name" value="Proton_antipo_M"/>
    <property type="match status" value="1"/>
</dbReference>
<keyword evidence="4 7" id="KW-0812">Transmembrane</keyword>
<comment type="function">
    <text evidence="7">Part of an energy-coupled inorganic carbon pump.</text>
</comment>
<proteinExistence type="inferred from homology"/>
<evidence type="ECO:0000259" key="10">
    <source>
        <dbReference type="Pfam" id="PF00662"/>
    </source>
</evidence>
<keyword evidence="12" id="KW-1185">Reference proteome</keyword>
<dbReference type="InterPro" id="IPR001750">
    <property type="entry name" value="ND/Mrp_TM"/>
</dbReference>
<feature type="domain" description="NADH:quinone oxidoreductase/Mrp antiporter transmembrane" evidence="9">
    <location>
        <begin position="133"/>
        <end position="392"/>
    </location>
</feature>
<comment type="caution">
    <text evidence="11">The sequence shown here is derived from an EMBL/GenBank/DDBJ whole genome shotgun (WGS) entry which is preliminary data.</text>
</comment>
<dbReference type="GO" id="GO:0015990">
    <property type="term" value="P:electron transport coupled proton transport"/>
    <property type="evidence" value="ECO:0007669"/>
    <property type="project" value="TreeGrafter"/>
</dbReference>
<reference evidence="11 12" key="1">
    <citation type="submission" date="2019-02" db="EMBL/GenBank/DDBJ databases">
        <title>Deep-cultivation of Planctomycetes and their phenomic and genomic characterization uncovers novel biology.</title>
        <authorList>
            <person name="Wiegand S."/>
            <person name="Jogler M."/>
            <person name="Boedeker C."/>
            <person name="Pinto D."/>
            <person name="Vollmers J."/>
            <person name="Rivas-Marin E."/>
            <person name="Kohn T."/>
            <person name="Peeters S.H."/>
            <person name="Heuer A."/>
            <person name="Rast P."/>
            <person name="Oberbeckmann S."/>
            <person name="Bunk B."/>
            <person name="Jeske O."/>
            <person name="Meyerdierks A."/>
            <person name="Storesund J.E."/>
            <person name="Kallscheuer N."/>
            <person name="Luecker S."/>
            <person name="Lage O.M."/>
            <person name="Pohl T."/>
            <person name="Merkel B.J."/>
            <person name="Hornburger P."/>
            <person name="Mueller R.-W."/>
            <person name="Bruemmer F."/>
            <person name="Labrenz M."/>
            <person name="Spormann A.M."/>
            <person name="Op Den Camp H."/>
            <person name="Overmann J."/>
            <person name="Amann R."/>
            <person name="Jetten M.S.M."/>
            <person name="Mascher T."/>
            <person name="Medema M.H."/>
            <person name="Devos D.P."/>
            <person name="Kaster A.-K."/>
            <person name="Ovreas L."/>
            <person name="Rohde M."/>
            <person name="Galperin M.Y."/>
            <person name="Jogler C."/>
        </authorList>
    </citation>
    <scope>NUCLEOTIDE SEQUENCE [LARGE SCALE GENOMIC DNA]</scope>
    <source>
        <strain evidence="11 12">Pla144</strain>
    </source>
</reference>
<evidence type="ECO:0000256" key="3">
    <source>
        <dbReference type="ARBA" id="ARBA00022475"/>
    </source>
</evidence>
<feature type="transmembrane region" description="Helical" evidence="7">
    <location>
        <begin position="434"/>
        <end position="453"/>
    </location>
</feature>
<feature type="transmembrane region" description="Helical" evidence="7">
    <location>
        <begin position="473"/>
        <end position="493"/>
    </location>
</feature>
<dbReference type="Proteomes" id="UP000318437">
    <property type="component" value="Unassembled WGS sequence"/>
</dbReference>
<feature type="transmembrane region" description="Helical" evidence="7">
    <location>
        <begin position="404"/>
        <end position="422"/>
    </location>
</feature>
<feature type="transmembrane region" description="Helical" evidence="7">
    <location>
        <begin position="6"/>
        <end position="26"/>
    </location>
</feature>
<dbReference type="GO" id="GO:0008137">
    <property type="term" value="F:NADH dehydrogenase (ubiquinone) activity"/>
    <property type="evidence" value="ECO:0007669"/>
    <property type="project" value="InterPro"/>
</dbReference>
<dbReference type="GO" id="GO:0012505">
    <property type="term" value="C:endomembrane system"/>
    <property type="evidence" value="ECO:0007669"/>
    <property type="project" value="UniProtKB-SubCell"/>
</dbReference>
<feature type="transmembrane region" description="Helical" evidence="7">
    <location>
        <begin position="179"/>
        <end position="204"/>
    </location>
</feature>
<protein>
    <recommendedName>
        <fullName evidence="7">Probable inorganic carbon transporter subunit DabB</fullName>
    </recommendedName>
</protein>
<evidence type="ECO:0000256" key="2">
    <source>
        <dbReference type="ARBA" id="ARBA00022448"/>
    </source>
</evidence>
<dbReference type="GO" id="GO:0005886">
    <property type="term" value="C:plasma membrane"/>
    <property type="evidence" value="ECO:0007669"/>
    <property type="project" value="UniProtKB-SubCell"/>
</dbReference>
<comment type="similarity">
    <text evidence="7">Belongs to the inorganic carbon transporter (TC 9.A.2) DabB family.</text>
</comment>
<organism evidence="11 12">
    <name type="scientific">Bythopirellula polymerisocia</name>
    <dbReference type="NCBI Taxonomy" id="2528003"/>
    <lineage>
        <taxon>Bacteria</taxon>
        <taxon>Pseudomonadati</taxon>
        <taxon>Planctomycetota</taxon>
        <taxon>Planctomycetia</taxon>
        <taxon>Pirellulales</taxon>
        <taxon>Lacipirellulaceae</taxon>
        <taxon>Bythopirellula</taxon>
    </lineage>
</organism>
<keyword evidence="2 7" id="KW-0813">Transport</keyword>
<feature type="domain" description="NADH-Ubiquinone oxidoreductase (complex I) chain 5 N-terminal" evidence="10">
    <location>
        <begin position="73"/>
        <end position="117"/>
    </location>
</feature>
<evidence type="ECO:0000313" key="11">
    <source>
        <dbReference type="EMBL" id="TWU29996.1"/>
    </source>
</evidence>
<evidence type="ECO:0000256" key="6">
    <source>
        <dbReference type="ARBA" id="ARBA00023136"/>
    </source>
</evidence>
<dbReference type="PANTHER" id="PTHR42829">
    <property type="entry name" value="NADH-UBIQUINONE OXIDOREDUCTASE CHAIN 5"/>
    <property type="match status" value="1"/>
</dbReference>
<keyword evidence="3 7" id="KW-1003">Cell membrane</keyword>
<dbReference type="EMBL" id="SJPS01000001">
    <property type="protein sequence ID" value="TWU29996.1"/>
    <property type="molecule type" value="Genomic_DNA"/>
</dbReference>
<dbReference type="PRINTS" id="PR01434">
    <property type="entry name" value="NADHDHGNASE5"/>
</dbReference>
<dbReference type="HAMAP" id="MF_00862">
    <property type="entry name" value="DabB"/>
    <property type="match status" value="1"/>
</dbReference>
<dbReference type="GO" id="GO:0042773">
    <property type="term" value="P:ATP synthesis coupled electron transport"/>
    <property type="evidence" value="ECO:0007669"/>
    <property type="project" value="InterPro"/>
</dbReference>
<evidence type="ECO:0000256" key="4">
    <source>
        <dbReference type="ARBA" id="ARBA00022692"/>
    </source>
</evidence>
<gene>
    <name evidence="11" type="primary">nuoL_1</name>
    <name evidence="7" type="synonym">dabB</name>
    <name evidence="11" type="ORF">Pla144_07770</name>
</gene>
<feature type="transmembrane region" description="Helical" evidence="7">
    <location>
        <begin position="119"/>
        <end position="145"/>
    </location>
</feature>
<feature type="transmembrane region" description="Helical" evidence="7">
    <location>
        <begin position="321"/>
        <end position="343"/>
    </location>
</feature>
<name>A0A5C6D420_9BACT</name>
<keyword evidence="6 7" id="KW-0472">Membrane</keyword>
<feature type="transmembrane region" description="Helical" evidence="7">
    <location>
        <begin position="86"/>
        <end position="107"/>
    </location>
</feature>
<keyword evidence="5 7" id="KW-1133">Transmembrane helix</keyword>
<evidence type="ECO:0000256" key="7">
    <source>
        <dbReference type="HAMAP-Rule" id="MF_00862"/>
    </source>
</evidence>
<dbReference type="Pfam" id="PF00662">
    <property type="entry name" value="Proton_antipo_N"/>
    <property type="match status" value="1"/>
</dbReference>
<feature type="transmembrane region" description="Helical" evidence="7">
    <location>
        <begin position="281"/>
        <end position="301"/>
    </location>
</feature>
<comment type="subcellular location">
    <subcellularLocation>
        <location evidence="7">Cell membrane</location>
        <topology evidence="7">Multi-pass membrane protein</topology>
    </subcellularLocation>
    <subcellularLocation>
        <location evidence="1">Endomembrane system</location>
        <topology evidence="1">Multi-pass membrane protein</topology>
    </subcellularLocation>
    <subcellularLocation>
        <location evidence="8">Membrane</location>
        <topology evidence="8">Multi-pass membrane protein</topology>
    </subcellularLocation>
</comment>
<dbReference type="RefSeq" id="WP_197530362.1">
    <property type="nucleotide sequence ID" value="NZ_SJPS01000001.1"/>
</dbReference>
<dbReference type="InterPro" id="IPR003945">
    <property type="entry name" value="NU5C-like"/>
</dbReference>
<accession>A0A5C6D420</accession>
<dbReference type="GO" id="GO:0003954">
    <property type="term" value="F:NADH dehydrogenase activity"/>
    <property type="evidence" value="ECO:0007669"/>
    <property type="project" value="TreeGrafter"/>
</dbReference>
<dbReference type="InterPro" id="IPR001516">
    <property type="entry name" value="Proton_antipo_N"/>
</dbReference>
<comment type="subunit">
    <text evidence="7">Forms a complex with DabA.</text>
</comment>
<keyword evidence="11" id="KW-0560">Oxidoreductase</keyword>